<name>A0A136A168_9ALTE</name>
<dbReference type="Proteomes" id="UP000070299">
    <property type="component" value="Unassembled WGS sequence"/>
</dbReference>
<gene>
    <name evidence="1" type="ORF">AX660_12420</name>
</gene>
<dbReference type="AlphaFoldDB" id="A0A136A168"/>
<proteinExistence type="predicted"/>
<sequence length="274" mass="31533">MGACFGGGLFAAILKSLQFNNVFGEELEKIIYSEKFLGSIKNIENIWLKVSDALYPINKMRYSRKKIHKTILQHYFPHSLDFYYEKSDHTYTISWVNEDKTKILIENENVLNVIADSTDEIVFTPTNSILESDQSQSYSANFYEITGKGKNEKETLIKPKKPSTAKVSKRVASDQNEIEYCHVIALSGKKSYKVLRKCQYEIKLNEDRVIKFAAIKPLMKLTVRVVKPEDLNCQVIQCGLLDEFEDGRAKTSKDIYVTYDNVIFPEQGYIMVMT</sequence>
<protein>
    <submittedName>
        <fullName evidence="1">Uncharacterized protein</fullName>
    </submittedName>
</protein>
<organism evidence="1 2">
    <name type="scientific">Paraglaciecola hydrolytica</name>
    <dbReference type="NCBI Taxonomy" id="1799789"/>
    <lineage>
        <taxon>Bacteria</taxon>
        <taxon>Pseudomonadati</taxon>
        <taxon>Pseudomonadota</taxon>
        <taxon>Gammaproteobacteria</taxon>
        <taxon>Alteromonadales</taxon>
        <taxon>Alteromonadaceae</taxon>
        <taxon>Paraglaciecola</taxon>
    </lineage>
</organism>
<evidence type="ECO:0000313" key="2">
    <source>
        <dbReference type="Proteomes" id="UP000070299"/>
    </source>
</evidence>
<reference evidence="2" key="1">
    <citation type="submission" date="2016-02" db="EMBL/GenBank/DDBJ databases">
        <authorList>
            <person name="Schultz-Johansen M."/>
            <person name="Glaring M.A."/>
            <person name="Bech P.K."/>
            <person name="Stougaard P."/>
        </authorList>
    </citation>
    <scope>NUCLEOTIDE SEQUENCE [LARGE SCALE GENOMIC DNA]</scope>
    <source>
        <strain evidence="2">S66</strain>
    </source>
</reference>
<dbReference type="OrthoDB" id="6387117at2"/>
<dbReference type="EMBL" id="LSNE01000005">
    <property type="protein sequence ID" value="KXI28974.1"/>
    <property type="molecule type" value="Genomic_DNA"/>
</dbReference>
<keyword evidence="2" id="KW-1185">Reference proteome</keyword>
<comment type="caution">
    <text evidence="1">The sequence shown here is derived from an EMBL/GenBank/DDBJ whole genome shotgun (WGS) entry which is preliminary data.</text>
</comment>
<evidence type="ECO:0000313" key="1">
    <source>
        <dbReference type="EMBL" id="KXI28974.1"/>
    </source>
</evidence>
<accession>A0A136A168</accession>